<keyword evidence="8" id="KW-1185">Reference proteome</keyword>
<sequence>MSPRPSFTDERGSLELCSLLKEADLQEDLIGDVDGGNQIHLAAAGCTLWALQLIWSTIFARGTSYLTEIGIPMSLSALLWISGPFCGMIVQPIMGAISDSYEPKTPGRNKRKPFILGGAIATAISMNGLAYTPNIVVFLEQFCGRENGTALLIINATVWVWALSISVQPLQGGVRTLLHEIGSKEAQARFAAYQGVLVAFGTVSGYFLASVSFGNRPGITVVCPYRSPRKKAEGAAAASQYSMSLKHALKRNIRCLGSLPRSVQLTLQVQFFSWLGWFPALYYQTSYLASLWKMGRISNISPPTNEAEHAAFDSVPHTVFMFTTAVLMAAMSRWASASSKHGTFDGKIGSLTALVNIWLGGHLLFALAMAVSLFATTEEQGIWIFALIGIPRALSTWVPYALIGRQVTGSHDAGTLTSLHNAALSAPQILAAGLCGLVFMVAEYLGGADNDQVRWAMSVACVAAVGASWRSWHLLREVRANS</sequence>
<feature type="transmembrane region" description="Helical" evidence="6">
    <location>
        <begin position="39"/>
        <end position="59"/>
    </location>
</feature>
<evidence type="ECO:0000313" key="7">
    <source>
        <dbReference type="EMBL" id="KAF2217691.1"/>
    </source>
</evidence>
<dbReference type="AlphaFoldDB" id="A0A6A6FWA8"/>
<proteinExistence type="predicted"/>
<evidence type="ECO:0000256" key="4">
    <source>
        <dbReference type="ARBA" id="ARBA00022989"/>
    </source>
</evidence>
<feature type="transmembrane region" description="Helical" evidence="6">
    <location>
        <begin position="190"/>
        <end position="209"/>
    </location>
</feature>
<evidence type="ECO:0000256" key="6">
    <source>
        <dbReference type="SAM" id="Phobius"/>
    </source>
</evidence>
<evidence type="ECO:0000256" key="2">
    <source>
        <dbReference type="ARBA" id="ARBA00022448"/>
    </source>
</evidence>
<evidence type="ECO:0000313" key="8">
    <source>
        <dbReference type="Proteomes" id="UP000799539"/>
    </source>
</evidence>
<dbReference type="OrthoDB" id="28755at2759"/>
<feature type="transmembrane region" description="Helical" evidence="6">
    <location>
        <begin position="71"/>
        <end position="94"/>
    </location>
</feature>
<organism evidence="7 8">
    <name type="scientific">Cercospora zeae-maydis SCOH1-5</name>
    <dbReference type="NCBI Taxonomy" id="717836"/>
    <lineage>
        <taxon>Eukaryota</taxon>
        <taxon>Fungi</taxon>
        <taxon>Dikarya</taxon>
        <taxon>Ascomycota</taxon>
        <taxon>Pezizomycotina</taxon>
        <taxon>Dothideomycetes</taxon>
        <taxon>Dothideomycetidae</taxon>
        <taxon>Mycosphaerellales</taxon>
        <taxon>Mycosphaerellaceae</taxon>
        <taxon>Cercospora</taxon>
    </lineage>
</organism>
<comment type="subcellular location">
    <subcellularLocation>
        <location evidence="1">Membrane</location>
        <topology evidence="1">Multi-pass membrane protein</topology>
    </subcellularLocation>
</comment>
<name>A0A6A6FWA8_9PEZI</name>
<gene>
    <name evidence="7" type="ORF">CERZMDRAFT_80393</name>
</gene>
<dbReference type="InterPro" id="IPR036259">
    <property type="entry name" value="MFS_trans_sf"/>
</dbReference>
<reference evidence="7" key="1">
    <citation type="journal article" date="2020" name="Stud. Mycol.">
        <title>101 Dothideomycetes genomes: a test case for predicting lifestyles and emergence of pathogens.</title>
        <authorList>
            <person name="Haridas S."/>
            <person name="Albert R."/>
            <person name="Binder M."/>
            <person name="Bloem J."/>
            <person name="Labutti K."/>
            <person name="Salamov A."/>
            <person name="Andreopoulos B."/>
            <person name="Baker S."/>
            <person name="Barry K."/>
            <person name="Bills G."/>
            <person name="Bluhm B."/>
            <person name="Cannon C."/>
            <person name="Castanera R."/>
            <person name="Culley D."/>
            <person name="Daum C."/>
            <person name="Ezra D."/>
            <person name="Gonzalez J."/>
            <person name="Henrissat B."/>
            <person name="Kuo A."/>
            <person name="Liang C."/>
            <person name="Lipzen A."/>
            <person name="Lutzoni F."/>
            <person name="Magnuson J."/>
            <person name="Mondo S."/>
            <person name="Nolan M."/>
            <person name="Ohm R."/>
            <person name="Pangilinan J."/>
            <person name="Park H.-J."/>
            <person name="Ramirez L."/>
            <person name="Alfaro M."/>
            <person name="Sun H."/>
            <person name="Tritt A."/>
            <person name="Yoshinaga Y."/>
            <person name="Zwiers L.-H."/>
            <person name="Turgeon B."/>
            <person name="Goodwin S."/>
            <person name="Spatafora J."/>
            <person name="Crous P."/>
            <person name="Grigoriev I."/>
        </authorList>
    </citation>
    <scope>NUCLEOTIDE SEQUENCE</scope>
    <source>
        <strain evidence="7">SCOH1-5</strain>
    </source>
</reference>
<keyword evidence="2" id="KW-0813">Transport</keyword>
<accession>A0A6A6FWA8</accession>
<evidence type="ECO:0000256" key="3">
    <source>
        <dbReference type="ARBA" id="ARBA00022692"/>
    </source>
</evidence>
<feature type="transmembrane region" description="Helical" evidence="6">
    <location>
        <begin position="351"/>
        <end position="375"/>
    </location>
</feature>
<dbReference type="GO" id="GO:0008506">
    <property type="term" value="F:sucrose:proton symporter activity"/>
    <property type="evidence" value="ECO:0007669"/>
    <property type="project" value="TreeGrafter"/>
</dbReference>
<dbReference type="PANTHER" id="PTHR19432:SF35">
    <property type="entry name" value="SOLUTE CARRIER FAMILY 45 MEMBER 3 ISOFORM X1"/>
    <property type="match status" value="1"/>
</dbReference>
<dbReference type="Gene3D" id="1.20.1250.20">
    <property type="entry name" value="MFS general substrate transporter like domains"/>
    <property type="match status" value="1"/>
</dbReference>
<evidence type="ECO:0008006" key="9">
    <source>
        <dbReference type="Google" id="ProtNLM"/>
    </source>
</evidence>
<feature type="transmembrane region" description="Helical" evidence="6">
    <location>
        <begin position="422"/>
        <end position="441"/>
    </location>
</feature>
<dbReference type="Proteomes" id="UP000799539">
    <property type="component" value="Unassembled WGS sequence"/>
</dbReference>
<keyword evidence="5 6" id="KW-0472">Membrane</keyword>
<protein>
    <recommendedName>
        <fullName evidence="9">Major facilitator superfamily (MFS) profile domain-containing protein</fullName>
    </recommendedName>
</protein>
<feature type="transmembrane region" description="Helical" evidence="6">
    <location>
        <begin position="151"/>
        <end position="170"/>
    </location>
</feature>
<feature type="transmembrane region" description="Helical" evidence="6">
    <location>
        <begin position="114"/>
        <end position="139"/>
    </location>
</feature>
<dbReference type="EMBL" id="ML992662">
    <property type="protein sequence ID" value="KAF2217691.1"/>
    <property type="molecule type" value="Genomic_DNA"/>
</dbReference>
<evidence type="ECO:0000256" key="5">
    <source>
        <dbReference type="ARBA" id="ARBA00023136"/>
    </source>
</evidence>
<evidence type="ECO:0000256" key="1">
    <source>
        <dbReference type="ARBA" id="ARBA00004141"/>
    </source>
</evidence>
<dbReference type="SUPFAM" id="SSF103473">
    <property type="entry name" value="MFS general substrate transporter"/>
    <property type="match status" value="2"/>
</dbReference>
<keyword evidence="3 6" id="KW-0812">Transmembrane</keyword>
<dbReference type="PANTHER" id="PTHR19432">
    <property type="entry name" value="SUGAR TRANSPORTER"/>
    <property type="match status" value="1"/>
</dbReference>
<feature type="transmembrane region" description="Helical" evidence="6">
    <location>
        <begin position="310"/>
        <end position="330"/>
    </location>
</feature>
<dbReference type="GO" id="GO:0005886">
    <property type="term" value="C:plasma membrane"/>
    <property type="evidence" value="ECO:0007669"/>
    <property type="project" value="TreeGrafter"/>
</dbReference>
<feature type="transmembrane region" description="Helical" evidence="6">
    <location>
        <begin position="381"/>
        <end position="402"/>
    </location>
</feature>
<keyword evidence="4 6" id="KW-1133">Transmembrane helix</keyword>